<name>A0A6C2ULU7_9BACT</name>
<dbReference type="PANTHER" id="PTHR43663:SF1">
    <property type="entry name" value="CHROMATE TRANSPORTER"/>
    <property type="match status" value="1"/>
</dbReference>
<feature type="transmembrane region" description="Helical" evidence="7">
    <location>
        <begin position="24"/>
        <end position="47"/>
    </location>
</feature>
<feature type="transmembrane region" description="Helical" evidence="7">
    <location>
        <begin position="116"/>
        <end position="132"/>
    </location>
</feature>
<dbReference type="InterPro" id="IPR052518">
    <property type="entry name" value="CHR_Transporter"/>
</dbReference>
<evidence type="ECO:0000256" key="2">
    <source>
        <dbReference type="ARBA" id="ARBA00005262"/>
    </source>
</evidence>
<keyword evidence="3" id="KW-1003">Cell membrane</keyword>
<evidence type="ECO:0000256" key="1">
    <source>
        <dbReference type="ARBA" id="ARBA00004651"/>
    </source>
</evidence>
<gene>
    <name evidence="8" type="primary">srpC_2</name>
    <name evidence="8" type="ORF">SCARR_03307</name>
</gene>
<evidence type="ECO:0000313" key="9">
    <source>
        <dbReference type="Proteomes" id="UP000346198"/>
    </source>
</evidence>
<dbReference type="PIRSF" id="PIRSF004810">
    <property type="entry name" value="ChrA"/>
    <property type="match status" value="1"/>
</dbReference>
<dbReference type="GO" id="GO:0005886">
    <property type="term" value="C:plasma membrane"/>
    <property type="evidence" value="ECO:0007669"/>
    <property type="project" value="UniProtKB-SubCell"/>
</dbReference>
<comment type="similarity">
    <text evidence="2">Belongs to the chromate ion transporter (CHR) (TC 2.A.51) family.</text>
</comment>
<feature type="transmembrane region" description="Helical" evidence="7">
    <location>
        <begin position="191"/>
        <end position="211"/>
    </location>
</feature>
<comment type="subcellular location">
    <subcellularLocation>
        <location evidence="1">Cell membrane</location>
        <topology evidence="1">Multi-pass membrane protein</topology>
    </subcellularLocation>
</comment>
<reference evidence="8 9" key="1">
    <citation type="submission" date="2019-04" db="EMBL/GenBank/DDBJ databases">
        <authorList>
            <person name="Van Vliet M D."/>
        </authorList>
    </citation>
    <scope>NUCLEOTIDE SEQUENCE [LARGE SCALE GENOMIC DNA]</scope>
    <source>
        <strain evidence="8 9">F21</strain>
    </source>
</reference>
<dbReference type="InterPro" id="IPR014047">
    <property type="entry name" value="Chr_Tranpt_l_chain"/>
</dbReference>
<sequence length="393" mass="41940">MSLVSMIESQVVERRKWLSSEDMLDGVALASLLPGPMAVNTVAYVGYRLRGGLGALVSAVAVLLPTVLFMMVLADLYFRFGTLPQVERVFFGILPAVAAIVLSVCLKMGTKNLTSPVQWVAFVFVVVLLLLMPKAYRIYATFGLVALFGVAGFLFHYFGNKKPLEVEADGSVGVALEQVTATRKTLPSGRWLGFLFLGVIALLGVVPLPVARDGLTSLMTTFGSMSLTLFGGGYVFIPMIQDVVVDRFGWLTAQEFIDGIALGQVTPGPILISAAFIGQKVAGIPGALLSTAAIFAPPAMLMVLMAGMLEGIKSSKAVQAVMKGIRIAVIGLIFRAFLNIFMMAWPDGGDAVVQSAMVLIVFILSFVALFKYKVDVVWIIPVAGLAGYLSGLI</sequence>
<dbReference type="InterPro" id="IPR003370">
    <property type="entry name" value="Chromate_transpt"/>
</dbReference>
<keyword evidence="5 7" id="KW-1133">Transmembrane helix</keyword>
<dbReference type="Pfam" id="PF02417">
    <property type="entry name" value="Chromate_transp"/>
    <property type="match status" value="2"/>
</dbReference>
<dbReference type="EMBL" id="CAAHFH010000002">
    <property type="protein sequence ID" value="VGO21235.1"/>
    <property type="molecule type" value="Genomic_DNA"/>
</dbReference>
<dbReference type="GO" id="GO:0015109">
    <property type="term" value="F:chromate transmembrane transporter activity"/>
    <property type="evidence" value="ECO:0007669"/>
    <property type="project" value="InterPro"/>
</dbReference>
<evidence type="ECO:0000256" key="4">
    <source>
        <dbReference type="ARBA" id="ARBA00022692"/>
    </source>
</evidence>
<feature type="transmembrane region" description="Helical" evidence="7">
    <location>
        <begin position="53"/>
        <end position="77"/>
    </location>
</feature>
<keyword evidence="6 7" id="KW-0472">Membrane</keyword>
<evidence type="ECO:0000256" key="3">
    <source>
        <dbReference type="ARBA" id="ARBA00022475"/>
    </source>
</evidence>
<feature type="transmembrane region" description="Helical" evidence="7">
    <location>
        <begin position="324"/>
        <end position="345"/>
    </location>
</feature>
<evidence type="ECO:0000256" key="6">
    <source>
        <dbReference type="ARBA" id="ARBA00023136"/>
    </source>
</evidence>
<organism evidence="8 9">
    <name type="scientific">Pontiella sulfatireligans</name>
    <dbReference type="NCBI Taxonomy" id="2750658"/>
    <lineage>
        <taxon>Bacteria</taxon>
        <taxon>Pseudomonadati</taxon>
        <taxon>Kiritimatiellota</taxon>
        <taxon>Kiritimatiellia</taxon>
        <taxon>Kiritimatiellales</taxon>
        <taxon>Pontiellaceae</taxon>
        <taxon>Pontiella</taxon>
    </lineage>
</organism>
<protein>
    <submittedName>
        <fullName evidence="8">Putative chromate transport protein</fullName>
    </submittedName>
</protein>
<evidence type="ECO:0000313" key="8">
    <source>
        <dbReference type="EMBL" id="VGO21235.1"/>
    </source>
</evidence>
<feature type="transmembrane region" description="Helical" evidence="7">
    <location>
        <begin position="287"/>
        <end position="312"/>
    </location>
</feature>
<evidence type="ECO:0000256" key="5">
    <source>
        <dbReference type="ARBA" id="ARBA00022989"/>
    </source>
</evidence>
<keyword evidence="9" id="KW-1185">Reference proteome</keyword>
<feature type="transmembrane region" description="Helical" evidence="7">
    <location>
        <begin position="89"/>
        <end position="110"/>
    </location>
</feature>
<dbReference type="PANTHER" id="PTHR43663">
    <property type="entry name" value="CHROMATE TRANSPORT PROTEIN-RELATED"/>
    <property type="match status" value="1"/>
</dbReference>
<feature type="transmembrane region" description="Helical" evidence="7">
    <location>
        <begin position="139"/>
        <end position="158"/>
    </location>
</feature>
<dbReference type="NCBIfam" id="TIGR00937">
    <property type="entry name" value="2A51"/>
    <property type="match status" value="1"/>
</dbReference>
<dbReference type="Proteomes" id="UP000346198">
    <property type="component" value="Unassembled WGS sequence"/>
</dbReference>
<keyword evidence="4 7" id="KW-0812">Transmembrane</keyword>
<accession>A0A6C2ULU7</accession>
<dbReference type="AlphaFoldDB" id="A0A6C2ULU7"/>
<feature type="transmembrane region" description="Helical" evidence="7">
    <location>
        <begin position="218"/>
        <end position="237"/>
    </location>
</feature>
<evidence type="ECO:0000256" key="7">
    <source>
        <dbReference type="SAM" id="Phobius"/>
    </source>
</evidence>
<proteinExistence type="inferred from homology"/>
<feature type="transmembrane region" description="Helical" evidence="7">
    <location>
        <begin position="351"/>
        <end position="369"/>
    </location>
</feature>